<protein>
    <submittedName>
        <fullName evidence="2">Uncharacterized protein</fullName>
    </submittedName>
</protein>
<accession>A0A0F9BAK9</accession>
<proteinExistence type="predicted"/>
<evidence type="ECO:0000256" key="1">
    <source>
        <dbReference type="SAM" id="MobiDB-lite"/>
    </source>
</evidence>
<sequence>FRLKQLPSGGSWRTIESDGARSSANQHAGEIWPFSKNYPALTQIALEVQEASAVNNDVAGQFYYSLHAI</sequence>
<dbReference type="AlphaFoldDB" id="A0A0F9BAK9"/>
<dbReference type="EMBL" id="LAZR01041898">
    <property type="protein sequence ID" value="KKL10847.1"/>
    <property type="molecule type" value="Genomic_DNA"/>
</dbReference>
<name>A0A0F9BAK9_9ZZZZ</name>
<reference evidence="2" key="1">
    <citation type="journal article" date="2015" name="Nature">
        <title>Complex archaea that bridge the gap between prokaryotes and eukaryotes.</title>
        <authorList>
            <person name="Spang A."/>
            <person name="Saw J.H."/>
            <person name="Jorgensen S.L."/>
            <person name="Zaremba-Niedzwiedzka K."/>
            <person name="Martijn J."/>
            <person name="Lind A.E."/>
            <person name="van Eijk R."/>
            <person name="Schleper C."/>
            <person name="Guy L."/>
            <person name="Ettema T.J."/>
        </authorList>
    </citation>
    <scope>NUCLEOTIDE SEQUENCE</scope>
</reference>
<feature type="region of interest" description="Disordered" evidence="1">
    <location>
        <begin position="1"/>
        <end position="26"/>
    </location>
</feature>
<gene>
    <name evidence="2" type="ORF">LCGC14_2551710</name>
</gene>
<evidence type="ECO:0000313" key="2">
    <source>
        <dbReference type="EMBL" id="KKL10847.1"/>
    </source>
</evidence>
<organism evidence="2">
    <name type="scientific">marine sediment metagenome</name>
    <dbReference type="NCBI Taxonomy" id="412755"/>
    <lineage>
        <taxon>unclassified sequences</taxon>
        <taxon>metagenomes</taxon>
        <taxon>ecological metagenomes</taxon>
    </lineage>
</organism>
<comment type="caution">
    <text evidence="2">The sequence shown here is derived from an EMBL/GenBank/DDBJ whole genome shotgun (WGS) entry which is preliminary data.</text>
</comment>
<feature type="non-terminal residue" evidence="2">
    <location>
        <position position="1"/>
    </location>
</feature>